<dbReference type="AlphaFoldDB" id="A0A433KGI4"/>
<reference evidence="1 2" key="1">
    <citation type="submission" date="2018-12" db="EMBL/GenBank/DDBJ databases">
        <title>three novel Halomonas strain isolated from plants.</title>
        <authorList>
            <person name="Sun C."/>
        </authorList>
    </citation>
    <scope>NUCLEOTIDE SEQUENCE [LARGE SCALE GENOMIC DNA]</scope>
    <source>
        <strain evidence="1 2">JCM 18142</strain>
    </source>
</reference>
<dbReference type="RefSeq" id="WP_127063353.1">
    <property type="nucleotide sequence ID" value="NZ_RZHF01000028.1"/>
</dbReference>
<evidence type="ECO:0000313" key="1">
    <source>
        <dbReference type="EMBL" id="RUR28072.1"/>
    </source>
</evidence>
<organism evidence="1 2">
    <name type="scientific">Vreelandella nanhaiensis</name>
    <dbReference type="NCBI Taxonomy" id="1258546"/>
    <lineage>
        <taxon>Bacteria</taxon>
        <taxon>Pseudomonadati</taxon>
        <taxon>Pseudomonadota</taxon>
        <taxon>Gammaproteobacteria</taxon>
        <taxon>Oceanospirillales</taxon>
        <taxon>Halomonadaceae</taxon>
        <taxon>Vreelandella</taxon>
    </lineage>
</organism>
<dbReference type="EMBL" id="RZHF01000028">
    <property type="protein sequence ID" value="RUR28072.1"/>
    <property type="molecule type" value="Genomic_DNA"/>
</dbReference>
<sequence length="75" mass="8075">MSQFEITINGTTLNLTTEDMAAIETAMADAMRTPHQKTFRKGTTGNVYAKLLNGPGSNGQHFSHGLPAGYIETDC</sequence>
<keyword evidence="2" id="KW-1185">Reference proteome</keyword>
<proteinExistence type="predicted"/>
<comment type="caution">
    <text evidence="1">The sequence shown here is derived from an EMBL/GenBank/DDBJ whole genome shotgun (WGS) entry which is preliminary data.</text>
</comment>
<gene>
    <name evidence="1" type="ORF">ELY38_16975</name>
</gene>
<dbReference type="Proteomes" id="UP000287023">
    <property type="component" value="Unassembled WGS sequence"/>
</dbReference>
<evidence type="ECO:0000313" key="2">
    <source>
        <dbReference type="Proteomes" id="UP000287023"/>
    </source>
</evidence>
<protein>
    <submittedName>
        <fullName evidence="1">Uncharacterized protein</fullName>
    </submittedName>
</protein>
<name>A0A433KGI4_9GAMM</name>
<accession>A0A433KGI4</accession>
<dbReference type="OrthoDB" id="6897700at2"/>